<evidence type="ECO:0000313" key="3">
    <source>
        <dbReference type="Proteomes" id="UP001552299"/>
    </source>
</evidence>
<protein>
    <submittedName>
        <fullName evidence="2">Uncharacterized protein</fullName>
    </submittedName>
</protein>
<organism evidence="2 3">
    <name type="scientific">Dendrobium thyrsiflorum</name>
    <name type="common">Pinecone-like raceme dendrobium</name>
    <name type="synonym">Orchid</name>
    <dbReference type="NCBI Taxonomy" id="117978"/>
    <lineage>
        <taxon>Eukaryota</taxon>
        <taxon>Viridiplantae</taxon>
        <taxon>Streptophyta</taxon>
        <taxon>Embryophyta</taxon>
        <taxon>Tracheophyta</taxon>
        <taxon>Spermatophyta</taxon>
        <taxon>Magnoliopsida</taxon>
        <taxon>Liliopsida</taxon>
        <taxon>Asparagales</taxon>
        <taxon>Orchidaceae</taxon>
        <taxon>Epidendroideae</taxon>
        <taxon>Malaxideae</taxon>
        <taxon>Dendrobiinae</taxon>
        <taxon>Dendrobium</taxon>
    </lineage>
</organism>
<sequence>MSIVHASTDSSTFFIKNVDRCDQPHQWTVHFDVAESKVQCTCGKFSMMVRGRKDIYAGLTMNVMAGKPNKQPEKQNTGVGVHKKVKHPVKCRPKGVSNARLKSHWEKKKPKIRRTTNPDNQSKEDSAPG</sequence>
<name>A0ABD0U6L5_DENTH</name>
<dbReference type="EMBL" id="JANQDX010000017">
    <property type="protein sequence ID" value="KAL0908124.1"/>
    <property type="molecule type" value="Genomic_DNA"/>
</dbReference>
<dbReference type="Proteomes" id="UP001552299">
    <property type="component" value="Unassembled WGS sequence"/>
</dbReference>
<comment type="caution">
    <text evidence="2">The sequence shown here is derived from an EMBL/GenBank/DDBJ whole genome shotgun (WGS) entry which is preliminary data.</text>
</comment>
<feature type="compositionally biased region" description="Basic residues" evidence="1">
    <location>
        <begin position="101"/>
        <end position="114"/>
    </location>
</feature>
<gene>
    <name evidence="2" type="ORF">M5K25_022597</name>
</gene>
<feature type="compositionally biased region" description="Basic residues" evidence="1">
    <location>
        <begin position="81"/>
        <end position="93"/>
    </location>
</feature>
<accession>A0ABD0U6L5</accession>
<evidence type="ECO:0000256" key="1">
    <source>
        <dbReference type="SAM" id="MobiDB-lite"/>
    </source>
</evidence>
<keyword evidence="3" id="KW-1185">Reference proteome</keyword>
<reference evidence="2 3" key="1">
    <citation type="journal article" date="2024" name="Plant Biotechnol. J.">
        <title>Dendrobium thyrsiflorum genome and its molecular insights into genes involved in important horticultural traits.</title>
        <authorList>
            <person name="Chen B."/>
            <person name="Wang J.Y."/>
            <person name="Zheng P.J."/>
            <person name="Li K.L."/>
            <person name="Liang Y.M."/>
            <person name="Chen X.F."/>
            <person name="Zhang C."/>
            <person name="Zhao X."/>
            <person name="He X."/>
            <person name="Zhang G.Q."/>
            <person name="Liu Z.J."/>
            <person name="Xu Q."/>
        </authorList>
    </citation>
    <scope>NUCLEOTIDE SEQUENCE [LARGE SCALE GENOMIC DNA]</scope>
    <source>
        <strain evidence="2">GZMU011</strain>
    </source>
</reference>
<evidence type="ECO:0000313" key="2">
    <source>
        <dbReference type="EMBL" id="KAL0908124.1"/>
    </source>
</evidence>
<feature type="region of interest" description="Disordered" evidence="1">
    <location>
        <begin position="66"/>
        <end position="129"/>
    </location>
</feature>
<dbReference type="AlphaFoldDB" id="A0ABD0U6L5"/>
<proteinExistence type="predicted"/>